<gene>
    <name evidence="1" type="ORF">UY83_C0006G0027</name>
</gene>
<name>A0A0G1XXA8_9BACT</name>
<accession>A0A0G1XXA8</accession>
<evidence type="ECO:0000313" key="1">
    <source>
        <dbReference type="EMBL" id="KKW35550.1"/>
    </source>
</evidence>
<reference evidence="1 2" key="1">
    <citation type="journal article" date="2015" name="Nature">
        <title>rRNA introns, odd ribosomes, and small enigmatic genomes across a large radiation of phyla.</title>
        <authorList>
            <person name="Brown C.T."/>
            <person name="Hug L.A."/>
            <person name="Thomas B.C."/>
            <person name="Sharon I."/>
            <person name="Castelle C.J."/>
            <person name="Singh A."/>
            <person name="Wilkins M.J."/>
            <person name="Williams K.H."/>
            <person name="Banfield J.F."/>
        </authorList>
    </citation>
    <scope>NUCLEOTIDE SEQUENCE [LARGE SCALE GENOMIC DNA]</scope>
</reference>
<protein>
    <submittedName>
        <fullName evidence="1">Uncharacterized protein</fullName>
    </submittedName>
</protein>
<comment type="caution">
    <text evidence="1">The sequence shown here is derived from an EMBL/GenBank/DDBJ whole genome shotgun (WGS) entry which is preliminary data.</text>
</comment>
<dbReference type="EMBL" id="LCRO01000006">
    <property type="protein sequence ID" value="KKW35550.1"/>
    <property type="molecule type" value="Genomic_DNA"/>
</dbReference>
<proteinExistence type="predicted"/>
<sequence>MAYISVIVVPPRAHIVEGKGIGISFGALIKGFYACVSGGAMLVPCCPVIHGMRGMLCRSDFHLVVSIVDPGNRAAARDRDFLRRNEPWVTVAPTGAEFAGGAFTELVVAGVGADSAGW</sequence>
<dbReference type="AlphaFoldDB" id="A0A0G1XXA8"/>
<dbReference type="Proteomes" id="UP000034740">
    <property type="component" value="Unassembled WGS sequence"/>
</dbReference>
<organism evidence="1 2">
    <name type="scientific">Candidatus Adlerbacteria bacterium GW2011_GWA1_54_10</name>
    <dbReference type="NCBI Taxonomy" id="1618605"/>
    <lineage>
        <taxon>Bacteria</taxon>
        <taxon>Candidatus Adleribacteriota</taxon>
    </lineage>
</organism>
<evidence type="ECO:0000313" key="2">
    <source>
        <dbReference type="Proteomes" id="UP000034740"/>
    </source>
</evidence>